<dbReference type="RefSeq" id="WP_169584982.1">
    <property type="nucleotide sequence ID" value="NZ_VCQU01000001.1"/>
</dbReference>
<keyword evidence="7" id="KW-1185">Reference proteome</keyword>
<keyword evidence="4" id="KW-0812">Transmembrane</keyword>
<feature type="DNA-binding region" description="H-T-H motif" evidence="2">
    <location>
        <begin position="50"/>
        <end position="69"/>
    </location>
</feature>
<dbReference type="SUPFAM" id="SSF46689">
    <property type="entry name" value="Homeodomain-like"/>
    <property type="match status" value="1"/>
</dbReference>
<keyword evidence="1 2" id="KW-0238">DNA-binding</keyword>
<evidence type="ECO:0000259" key="5">
    <source>
        <dbReference type="PROSITE" id="PS50977"/>
    </source>
</evidence>
<proteinExistence type="predicted"/>
<accession>A0A848K5F2</accession>
<dbReference type="InterPro" id="IPR009057">
    <property type="entry name" value="Homeodomain-like_sf"/>
</dbReference>
<evidence type="ECO:0000313" key="6">
    <source>
        <dbReference type="EMBL" id="NMN94315.1"/>
    </source>
</evidence>
<feature type="domain" description="HTH tetR-type" evidence="5">
    <location>
        <begin position="27"/>
        <end position="87"/>
    </location>
</feature>
<dbReference type="PANTHER" id="PTHR43479">
    <property type="entry name" value="ACREF/ENVCD OPERON REPRESSOR-RELATED"/>
    <property type="match status" value="1"/>
</dbReference>
<sequence length="207" mass="22773">MTEPDQADAQPAEQRVWGGTTLAERRASRRTAFLEAALDLIGKEGESGVTVRSLCRQAGLTDRYFYESFASRDELLGTLYREVAEEMYSAVANALPAGADRRENLRAVVETLVSAMLDDPRKGRLITIEPFANAALSEATFAVVPTFTRLIRHVVDPSISRNRRAMIGVSVAGSIGSLMFAWLSGALPVTREELVDYSVEMLENYLP</sequence>
<dbReference type="Pfam" id="PF00440">
    <property type="entry name" value="TetR_N"/>
    <property type="match status" value="1"/>
</dbReference>
<feature type="transmembrane region" description="Helical" evidence="4">
    <location>
        <begin position="165"/>
        <end position="183"/>
    </location>
</feature>
<keyword evidence="4" id="KW-1133">Transmembrane helix</keyword>
<dbReference type="PROSITE" id="PS50977">
    <property type="entry name" value="HTH_TETR_2"/>
    <property type="match status" value="1"/>
</dbReference>
<name>A0A848K5F2_9NOCA</name>
<protein>
    <submittedName>
        <fullName evidence="6">TetR/AcrR family transcriptional regulator</fullName>
    </submittedName>
</protein>
<evidence type="ECO:0000256" key="4">
    <source>
        <dbReference type="SAM" id="Phobius"/>
    </source>
</evidence>
<evidence type="ECO:0000313" key="7">
    <source>
        <dbReference type="Proteomes" id="UP000535543"/>
    </source>
</evidence>
<dbReference type="Proteomes" id="UP000535543">
    <property type="component" value="Unassembled WGS sequence"/>
</dbReference>
<dbReference type="GO" id="GO:0003677">
    <property type="term" value="F:DNA binding"/>
    <property type="evidence" value="ECO:0007669"/>
    <property type="project" value="UniProtKB-UniRule"/>
</dbReference>
<dbReference type="PANTHER" id="PTHR43479:SF11">
    <property type="entry name" value="ACREF_ENVCD OPERON REPRESSOR-RELATED"/>
    <property type="match status" value="1"/>
</dbReference>
<evidence type="ECO:0000256" key="3">
    <source>
        <dbReference type="SAM" id="MobiDB-lite"/>
    </source>
</evidence>
<comment type="caution">
    <text evidence="6">The sequence shown here is derived from an EMBL/GenBank/DDBJ whole genome shotgun (WGS) entry which is preliminary data.</text>
</comment>
<reference evidence="6 7" key="1">
    <citation type="submission" date="2019-05" db="EMBL/GenBank/DDBJ databases">
        <authorList>
            <person name="Lee S.D."/>
        </authorList>
    </citation>
    <scope>NUCLEOTIDE SEQUENCE [LARGE SCALE GENOMIC DNA]</scope>
    <source>
        <strain evidence="6 7">YC2-7</strain>
    </source>
</reference>
<evidence type="ECO:0000256" key="1">
    <source>
        <dbReference type="ARBA" id="ARBA00023125"/>
    </source>
</evidence>
<feature type="region of interest" description="Disordered" evidence="3">
    <location>
        <begin position="1"/>
        <end position="20"/>
    </location>
</feature>
<reference evidence="6 7" key="2">
    <citation type="submission" date="2020-06" db="EMBL/GenBank/DDBJ databases">
        <title>Antribacter stalactiti gen. nov., sp. nov., a new member of the family Nacardiaceae isolated from a cave.</title>
        <authorList>
            <person name="Kim I.S."/>
        </authorList>
    </citation>
    <scope>NUCLEOTIDE SEQUENCE [LARGE SCALE GENOMIC DNA]</scope>
    <source>
        <strain evidence="6 7">YC2-7</strain>
    </source>
</reference>
<organism evidence="6 7">
    <name type="scientific">Antrihabitans stalactiti</name>
    <dbReference type="NCBI Taxonomy" id="2584121"/>
    <lineage>
        <taxon>Bacteria</taxon>
        <taxon>Bacillati</taxon>
        <taxon>Actinomycetota</taxon>
        <taxon>Actinomycetes</taxon>
        <taxon>Mycobacteriales</taxon>
        <taxon>Nocardiaceae</taxon>
        <taxon>Antrihabitans</taxon>
    </lineage>
</organism>
<evidence type="ECO:0000256" key="2">
    <source>
        <dbReference type="PROSITE-ProRule" id="PRU00335"/>
    </source>
</evidence>
<dbReference type="Gene3D" id="1.10.357.10">
    <property type="entry name" value="Tetracycline Repressor, domain 2"/>
    <property type="match status" value="1"/>
</dbReference>
<dbReference type="InterPro" id="IPR001647">
    <property type="entry name" value="HTH_TetR"/>
</dbReference>
<dbReference type="AlphaFoldDB" id="A0A848K5F2"/>
<dbReference type="InterPro" id="IPR050624">
    <property type="entry name" value="HTH-type_Tx_Regulator"/>
</dbReference>
<dbReference type="EMBL" id="VCQU01000001">
    <property type="protein sequence ID" value="NMN94315.1"/>
    <property type="molecule type" value="Genomic_DNA"/>
</dbReference>
<keyword evidence="4" id="KW-0472">Membrane</keyword>
<gene>
    <name evidence="6" type="ORF">FGL95_04585</name>
</gene>